<gene>
    <name evidence="1" type="ORF">B7H17_14155</name>
    <name evidence="2" type="ORF">ID616_31525</name>
</gene>
<evidence type="ECO:0000313" key="2">
    <source>
        <dbReference type="EMBL" id="QOD01136.1"/>
    </source>
</evidence>
<evidence type="ECO:0000313" key="1">
    <source>
        <dbReference type="EMBL" id="ORL63689.1"/>
    </source>
</evidence>
<protein>
    <submittedName>
        <fullName evidence="1">Uncharacterized protein</fullName>
    </submittedName>
</protein>
<sequence length="133" mass="14398">MTTHATTAGIPPVFNVASANAAGDAVKKALASLNIGYELEIGRGSFSGSELSLQLKVRLPGGHNPEQAMFELMCKRHGFDPAAKLHKAGFGSFTLDSYHPRRPKYPWTVTLETGAQYKFTTEAVEDAFARLKS</sequence>
<proteinExistence type="predicted"/>
<organism evidence="1 3">
    <name type="scientific">Pseudomonas putida</name>
    <name type="common">Arthrobacter siderocapsulatus</name>
    <dbReference type="NCBI Taxonomy" id="303"/>
    <lineage>
        <taxon>Bacteria</taxon>
        <taxon>Pseudomonadati</taxon>
        <taxon>Pseudomonadota</taxon>
        <taxon>Gammaproteobacteria</taxon>
        <taxon>Pseudomonadales</taxon>
        <taxon>Pseudomonadaceae</taxon>
        <taxon>Pseudomonas</taxon>
    </lineage>
</organism>
<name>A0A1X0ZGH0_PSEPU</name>
<dbReference type="Proteomes" id="UP000193675">
    <property type="component" value="Unassembled WGS sequence"/>
</dbReference>
<geneLocation type="plasmid" evidence="2 4">
    <name>pZXPA-20-602k</name>
</geneLocation>
<accession>A0A1X0ZGH0</accession>
<dbReference type="AlphaFoldDB" id="A0A1X0ZGH0"/>
<dbReference type="EMBL" id="CP061724">
    <property type="protein sequence ID" value="QOD01136.1"/>
    <property type="molecule type" value="Genomic_DNA"/>
</dbReference>
<reference evidence="2 4" key="2">
    <citation type="submission" date="2020-09" db="EMBL/GenBank/DDBJ databases">
        <title>Co-existence of a novel multidrug-resistance efflux pump with carbapenem resistance gene blaVIM-2 in one megaplasmid in Pseudomonas putida.</title>
        <authorList>
            <person name="Peng K."/>
            <person name="Li R."/>
        </authorList>
    </citation>
    <scope>NUCLEOTIDE SEQUENCE [LARGE SCALE GENOMIC DNA]</scope>
    <source>
        <strain evidence="2 4">ZXPA-20</strain>
        <plasmid evidence="2 4">pZXPA-20-602k</plasmid>
    </source>
</reference>
<evidence type="ECO:0000313" key="3">
    <source>
        <dbReference type="Proteomes" id="UP000193675"/>
    </source>
</evidence>
<reference evidence="1 3" key="1">
    <citation type="submission" date="2017-04" db="EMBL/GenBank/DDBJ databases">
        <title>Presence of VIM-2 positive Pseudomonas species in chickens and their surrounding environment.</title>
        <authorList>
            <person name="Zhang R."/>
        </authorList>
    </citation>
    <scope>NUCLEOTIDE SEQUENCE [LARGE SCALE GENOMIC DNA]</scope>
    <source>
        <strain evidence="1 3">DZ-C18</strain>
    </source>
</reference>
<keyword evidence="2" id="KW-0614">Plasmid</keyword>
<evidence type="ECO:0000313" key="4">
    <source>
        <dbReference type="Proteomes" id="UP000516786"/>
    </source>
</evidence>
<dbReference type="Proteomes" id="UP000516786">
    <property type="component" value="Plasmid pZXPA-20-602k"/>
</dbReference>
<dbReference type="RefSeq" id="WP_084851892.1">
    <property type="nucleotide sequence ID" value="NZ_CP061724.1"/>
</dbReference>
<dbReference type="EMBL" id="NBWC01000017">
    <property type="protein sequence ID" value="ORL63689.1"/>
    <property type="molecule type" value="Genomic_DNA"/>
</dbReference>